<dbReference type="KEGG" id="ftj:FTUN_5489"/>
<keyword evidence="2" id="KW-1133">Transmembrane helix</keyword>
<dbReference type="EMBL" id="CP053452">
    <property type="protein sequence ID" value="QJW97909.1"/>
    <property type="molecule type" value="Genomic_DNA"/>
</dbReference>
<dbReference type="Proteomes" id="UP000503447">
    <property type="component" value="Chromosome"/>
</dbReference>
<gene>
    <name evidence="4" type="ORF">FTUN_5489</name>
</gene>
<feature type="signal peptide" evidence="3">
    <location>
        <begin position="1"/>
        <end position="19"/>
    </location>
</feature>
<evidence type="ECO:0000256" key="1">
    <source>
        <dbReference type="SAM" id="MobiDB-lite"/>
    </source>
</evidence>
<accession>A0A6M5YVD7</accession>
<keyword evidence="3" id="KW-0732">Signal</keyword>
<dbReference type="RefSeq" id="WP_171473195.1">
    <property type="nucleotide sequence ID" value="NZ_CP053452.2"/>
</dbReference>
<evidence type="ECO:0000313" key="5">
    <source>
        <dbReference type="Proteomes" id="UP000503447"/>
    </source>
</evidence>
<evidence type="ECO:0000313" key="4">
    <source>
        <dbReference type="EMBL" id="QJW97909.1"/>
    </source>
</evidence>
<evidence type="ECO:0000256" key="2">
    <source>
        <dbReference type="SAM" id="Phobius"/>
    </source>
</evidence>
<proteinExistence type="predicted"/>
<sequence>MARALCLGSFALMLLAVNAAPARADAALFPWRKPTPRPPLPTPPSQDEASNPVPAPQPNPAPQQPPQPEPPKRTGPFRSCGSGAGTGLVCIGAAWAMLWLGNRVAGHITRRAKTDPTE</sequence>
<keyword evidence="5" id="KW-1185">Reference proteome</keyword>
<dbReference type="AlphaFoldDB" id="A0A6M5YVD7"/>
<keyword evidence="2" id="KW-0472">Membrane</keyword>
<feature type="transmembrane region" description="Helical" evidence="2">
    <location>
        <begin position="81"/>
        <end position="101"/>
    </location>
</feature>
<protein>
    <submittedName>
        <fullName evidence="4">Uncharacterized protein</fullName>
    </submittedName>
</protein>
<feature type="region of interest" description="Disordered" evidence="1">
    <location>
        <begin position="28"/>
        <end position="80"/>
    </location>
</feature>
<keyword evidence="2" id="KW-0812">Transmembrane</keyword>
<organism evidence="4 5">
    <name type="scientific">Frigoriglobus tundricola</name>
    <dbReference type="NCBI Taxonomy" id="2774151"/>
    <lineage>
        <taxon>Bacteria</taxon>
        <taxon>Pseudomonadati</taxon>
        <taxon>Planctomycetota</taxon>
        <taxon>Planctomycetia</taxon>
        <taxon>Gemmatales</taxon>
        <taxon>Gemmataceae</taxon>
        <taxon>Frigoriglobus</taxon>
    </lineage>
</organism>
<feature type="chain" id="PRO_5026802772" evidence="3">
    <location>
        <begin position="20"/>
        <end position="118"/>
    </location>
</feature>
<evidence type="ECO:0000256" key="3">
    <source>
        <dbReference type="SAM" id="SignalP"/>
    </source>
</evidence>
<name>A0A6M5YVD7_9BACT</name>
<reference evidence="5" key="1">
    <citation type="submission" date="2020-05" db="EMBL/GenBank/DDBJ databases">
        <title>Frigoriglobus tundricola gen. nov., sp. nov., a psychrotolerant cellulolytic planctomycete of the family Gemmataceae with two divergent copies of 16S rRNA gene.</title>
        <authorList>
            <person name="Kulichevskaya I.S."/>
            <person name="Ivanova A.A."/>
            <person name="Naumoff D.G."/>
            <person name="Beletsky A.V."/>
            <person name="Rijpstra W.I.C."/>
            <person name="Sinninghe Damste J.S."/>
            <person name="Mardanov A.V."/>
            <person name="Ravin N.V."/>
            <person name="Dedysh S.N."/>
        </authorList>
    </citation>
    <scope>NUCLEOTIDE SEQUENCE [LARGE SCALE GENOMIC DNA]</scope>
    <source>
        <strain evidence="5">PL17</strain>
    </source>
</reference>
<feature type="compositionally biased region" description="Pro residues" evidence="1">
    <location>
        <begin position="53"/>
        <end position="69"/>
    </location>
</feature>